<dbReference type="EMBL" id="BAAAFA010000002">
    <property type="protein sequence ID" value="GAA0812463.1"/>
    <property type="molecule type" value="Genomic_DNA"/>
</dbReference>
<dbReference type="RefSeq" id="WP_343814928.1">
    <property type="nucleotide sequence ID" value="NZ_BAAAFA010000002.1"/>
</dbReference>
<organism evidence="2 3">
    <name type="scientific">Colwellia asteriadis</name>
    <dbReference type="NCBI Taxonomy" id="517723"/>
    <lineage>
        <taxon>Bacteria</taxon>
        <taxon>Pseudomonadati</taxon>
        <taxon>Pseudomonadota</taxon>
        <taxon>Gammaproteobacteria</taxon>
        <taxon>Alteromonadales</taxon>
        <taxon>Colwelliaceae</taxon>
        <taxon>Colwellia</taxon>
    </lineage>
</organism>
<dbReference type="Proteomes" id="UP001500021">
    <property type="component" value="Unassembled WGS sequence"/>
</dbReference>
<comment type="caution">
    <text evidence="2">The sequence shown here is derived from an EMBL/GenBank/DDBJ whole genome shotgun (WGS) entry which is preliminary data.</text>
</comment>
<proteinExistence type="predicted"/>
<evidence type="ECO:0000313" key="3">
    <source>
        <dbReference type="Proteomes" id="UP001500021"/>
    </source>
</evidence>
<name>A0ABP3WGB5_9GAMM</name>
<keyword evidence="1" id="KW-0732">Signal</keyword>
<sequence>MLTRLCVFGISLLLSHTASANEKFMINFELLQGKTQLEQGSLPTSKKLVGWNKGRQKSYLRLSCNQQDNGNAEKLLSTVDLFDGLKITQKTLGDLIELTVVFNKVTSSNLAIRALEKNECVELAPTVDTITETYRFVAHKGLEQDQPFGQFMTFKSSIK</sequence>
<accession>A0ABP3WGB5</accession>
<evidence type="ECO:0000313" key="2">
    <source>
        <dbReference type="EMBL" id="GAA0812463.1"/>
    </source>
</evidence>
<reference evidence="3" key="1">
    <citation type="journal article" date="2019" name="Int. J. Syst. Evol. Microbiol.">
        <title>The Global Catalogue of Microorganisms (GCM) 10K type strain sequencing project: providing services to taxonomists for standard genome sequencing and annotation.</title>
        <authorList>
            <consortium name="The Broad Institute Genomics Platform"/>
            <consortium name="The Broad Institute Genome Sequencing Center for Infectious Disease"/>
            <person name="Wu L."/>
            <person name="Ma J."/>
        </authorList>
    </citation>
    <scope>NUCLEOTIDE SEQUENCE [LARGE SCALE GENOMIC DNA]</scope>
    <source>
        <strain evidence="3">JCM 15608</strain>
    </source>
</reference>
<gene>
    <name evidence="2" type="ORF">GCM10009111_06440</name>
</gene>
<keyword evidence="3" id="KW-1185">Reference proteome</keyword>
<evidence type="ECO:0000256" key="1">
    <source>
        <dbReference type="SAM" id="SignalP"/>
    </source>
</evidence>
<feature type="signal peptide" evidence="1">
    <location>
        <begin position="1"/>
        <end position="20"/>
    </location>
</feature>
<feature type="chain" id="PRO_5045434322" evidence="1">
    <location>
        <begin position="21"/>
        <end position="159"/>
    </location>
</feature>
<protein>
    <submittedName>
        <fullName evidence="2">Uncharacterized protein</fullName>
    </submittedName>
</protein>